<evidence type="ECO:0000313" key="3">
    <source>
        <dbReference type="EMBL" id="KIO45769.1"/>
    </source>
</evidence>
<dbReference type="EMBL" id="JPIU01000037">
    <property type="protein sequence ID" value="KIO45769.1"/>
    <property type="molecule type" value="Genomic_DNA"/>
</dbReference>
<name>A0A0C3RIH4_9PORP</name>
<evidence type="ECO:0000313" key="4">
    <source>
        <dbReference type="Proteomes" id="UP000031980"/>
    </source>
</evidence>
<accession>A0A0C3RIH4</accession>
<comment type="caution">
    <text evidence="3">The sequence shown here is derived from an EMBL/GenBank/DDBJ whole genome shotgun (WGS) entry which is preliminary data.</text>
</comment>
<feature type="transmembrane region" description="Helical" evidence="1">
    <location>
        <begin position="103"/>
        <end position="131"/>
    </location>
</feature>
<keyword evidence="1" id="KW-0472">Membrane</keyword>
<keyword evidence="1" id="KW-1133">Transmembrane helix</keyword>
<feature type="transmembrane region" description="Helical" evidence="1">
    <location>
        <begin position="254"/>
        <end position="275"/>
    </location>
</feature>
<feature type="transmembrane region" description="Helical" evidence="1">
    <location>
        <begin position="222"/>
        <end position="242"/>
    </location>
</feature>
<feature type="domain" description="Golvesin/Xly CBD-like" evidence="2">
    <location>
        <begin position="925"/>
        <end position="1037"/>
    </location>
</feature>
<dbReference type="InterPro" id="IPR033803">
    <property type="entry name" value="CBD-like_Golvesin-Xly"/>
</dbReference>
<evidence type="ECO:0000256" key="1">
    <source>
        <dbReference type="SAM" id="Phobius"/>
    </source>
</evidence>
<sequence>MNMRAWQIVVAYESKLVKRNWLFRLFIVGVLGYILVSLVPWDIRREIWRNIAFASSLPTRGVYFLNLFQSLVVVLLTCDMQRKRNKAESREILSVKPLSNSQFFWAELAGMALPFLIADGVFMAFCLFIHLMIPDSPVNPWVYLSFLLKDVLPTFVFVTGLSLLANRILRHPFVSWLVLTVFLCTSYAYLTKPLHGILDFRGSLLPESFSSIVGFMHSDVCLLQRGMFLLLGLGLLCVAVPFTRRLSEMPGRKVFYHAAGCLLLMSAVGTGYVYIDKFQTRRENREAYREVFSRYEAYPKVRISTHGITYVPGEEDFSATSRMTVVNRKAERMEQLILFLNPGLEISKLKSGEEKVPFRRDRQAVVVERSLAPGDSVVLEIEYGGCIDEDIYQVDIDEEDYFAPERPLTKVDRYGKRAAFVSGDYTLLIPEVLWYPAAVAPVALQPSRETNFTDYTLCVKNPGRQVVLSQGIPEEVEDEVRFRNLQSLTGLSLCMGDYVKRSVTADSITVEFYTYPGNDFYLKPFDGWMDEIAKYPNAKEYRKELVNKCRNRIEGSMPNPYPFRFLKLVEAPSSFLYQHSFHNNIQPEMAFFGERMLEESYKPGAPSVDRLRDMNKQEYLLFNDFPFFLDDIHADRLFSDFHWSVASDRYAGIDMLFGKMANPSLDKLILFPSMLDSITKGGLEGLIRRGYSRGYDKLISMKVSQLLAYLTTITGWDSLRAYTREFYESARFREVDFDLFMEGFRERFGRDIRPFVDDWYTTREIPRLVIKDLTYRQTGEVQAVDFKVGNTGEVDGCVSVIEAFSDDYGRWIIGDWRSFPVKPGEYKRIVAHEVNGYSFFLSTNFSRRVPERIEFHGTSLWKGDIPAERVVPLDKNQFYPPGEIIVDNEDEGFHLIDSSGNRLKRLAEQLAEDNMKDYNYGINAKKHTWGKPCIEVEFYGEEVHSAFTKVAGNGSFKAEWIANLPEAGRYEIFVYLPDVRDVDALYTYESKYPGMKNYYTVDTAGGSEKVAREVAKGDADWVSLGTFVLPAGESRVVLDDRGVPPVDDEEYAREVVSIGGDKHAQLVVADAVKWVKVK</sequence>
<feature type="transmembrane region" description="Helical" evidence="1">
    <location>
        <begin position="61"/>
        <end position="82"/>
    </location>
</feature>
<dbReference type="Proteomes" id="UP000031980">
    <property type="component" value="Unassembled WGS sequence"/>
</dbReference>
<dbReference type="AlphaFoldDB" id="A0A0C3RIH4"/>
<evidence type="ECO:0000259" key="2">
    <source>
        <dbReference type="Pfam" id="PF25275"/>
    </source>
</evidence>
<organism evidence="3 4">
    <name type="scientific">Sanguibacteroides justesenii</name>
    <dbReference type="NCBI Taxonomy" id="1547597"/>
    <lineage>
        <taxon>Bacteria</taxon>
        <taxon>Pseudomonadati</taxon>
        <taxon>Bacteroidota</taxon>
        <taxon>Bacteroidia</taxon>
        <taxon>Bacteroidales</taxon>
        <taxon>Porphyromonadaceae</taxon>
        <taxon>Sanguibacteroides</taxon>
    </lineage>
</organism>
<keyword evidence="1" id="KW-0812">Transmembrane</keyword>
<proteinExistence type="predicted"/>
<dbReference type="Pfam" id="PF25275">
    <property type="entry name" value="Golvesin_C"/>
    <property type="match status" value="1"/>
</dbReference>
<keyword evidence="4" id="KW-1185">Reference proteome</keyword>
<gene>
    <name evidence="3" type="ORF">BA92_04760</name>
</gene>
<reference evidence="3 4" key="1">
    <citation type="submission" date="2014-07" db="EMBL/GenBank/DDBJ databases">
        <title>Porphyromonadaceae bacterium OUH 308042 = ATCC BAA-2681 = DSM 28342 draft genome.</title>
        <authorList>
            <person name="Sydenham T.V."/>
            <person name="Hasman H."/>
            <person name="Justensen U.S."/>
        </authorList>
    </citation>
    <scope>NUCLEOTIDE SEQUENCE [LARGE SCALE GENOMIC DNA]</scope>
    <source>
        <strain evidence="3 4">OUH 308042</strain>
    </source>
</reference>
<feature type="transmembrane region" description="Helical" evidence="1">
    <location>
        <begin position="143"/>
        <end position="166"/>
    </location>
</feature>
<protein>
    <recommendedName>
        <fullName evidence="2">Golvesin/Xly CBD-like domain-containing protein</fullName>
    </recommendedName>
</protein>
<feature type="transmembrane region" description="Helical" evidence="1">
    <location>
        <begin position="21"/>
        <end position="41"/>
    </location>
</feature>
<feature type="transmembrane region" description="Helical" evidence="1">
    <location>
        <begin position="173"/>
        <end position="190"/>
    </location>
</feature>